<proteinExistence type="predicted"/>
<evidence type="ECO:0000313" key="1">
    <source>
        <dbReference type="EMBL" id="KIK55475.1"/>
    </source>
</evidence>
<dbReference type="HOGENOM" id="CLU_946832_0_0_1"/>
<dbReference type="Proteomes" id="UP000053593">
    <property type="component" value="Unassembled WGS sequence"/>
</dbReference>
<protein>
    <recommendedName>
        <fullName evidence="3">F-box domain-containing protein</fullName>
    </recommendedName>
</protein>
<evidence type="ECO:0008006" key="3">
    <source>
        <dbReference type="Google" id="ProtNLM"/>
    </source>
</evidence>
<name>A0A0D0AXZ2_9AGAR</name>
<dbReference type="AlphaFoldDB" id="A0A0D0AXZ2"/>
<organism evidence="1 2">
    <name type="scientific">Collybiopsis luxurians FD-317 M1</name>
    <dbReference type="NCBI Taxonomy" id="944289"/>
    <lineage>
        <taxon>Eukaryota</taxon>
        <taxon>Fungi</taxon>
        <taxon>Dikarya</taxon>
        <taxon>Basidiomycota</taxon>
        <taxon>Agaricomycotina</taxon>
        <taxon>Agaricomycetes</taxon>
        <taxon>Agaricomycetidae</taxon>
        <taxon>Agaricales</taxon>
        <taxon>Marasmiineae</taxon>
        <taxon>Omphalotaceae</taxon>
        <taxon>Collybiopsis</taxon>
        <taxon>Collybiopsis luxurians</taxon>
    </lineage>
</organism>
<dbReference type="OrthoDB" id="2912669at2759"/>
<reference evidence="1 2" key="1">
    <citation type="submission" date="2014-04" db="EMBL/GenBank/DDBJ databases">
        <title>Evolutionary Origins and Diversification of the Mycorrhizal Mutualists.</title>
        <authorList>
            <consortium name="DOE Joint Genome Institute"/>
            <consortium name="Mycorrhizal Genomics Consortium"/>
            <person name="Kohler A."/>
            <person name="Kuo A."/>
            <person name="Nagy L.G."/>
            <person name="Floudas D."/>
            <person name="Copeland A."/>
            <person name="Barry K.W."/>
            <person name="Cichocki N."/>
            <person name="Veneault-Fourrey C."/>
            <person name="LaButti K."/>
            <person name="Lindquist E.A."/>
            <person name="Lipzen A."/>
            <person name="Lundell T."/>
            <person name="Morin E."/>
            <person name="Murat C."/>
            <person name="Riley R."/>
            <person name="Ohm R."/>
            <person name="Sun H."/>
            <person name="Tunlid A."/>
            <person name="Henrissat B."/>
            <person name="Grigoriev I.V."/>
            <person name="Hibbett D.S."/>
            <person name="Martin F."/>
        </authorList>
    </citation>
    <scope>NUCLEOTIDE SEQUENCE [LARGE SCALE GENOMIC DNA]</scope>
    <source>
        <strain evidence="1 2">FD-317 M1</strain>
    </source>
</reference>
<keyword evidence="2" id="KW-1185">Reference proteome</keyword>
<accession>A0A0D0AXZ2</accession>
<evidence type="ECO:0000313" key="2">
    <source>
        <dbReference type="Proteomes" id="UP000053593"/>
    </source>
</evidence>
<gene>
    <name evidence="1" type="ORF">GYMLUDRAFT_841110</name>
</gene>
<dbReference type="EMBL" id="KN834806">
    <property type="protein sequence ID" value="KIK55475.1"/>
    <property type="molecule type" value="Genomic_DNA"/>
</dbReference>
<sequence>MTTITKTPVELAEIIIDHLYDAPKALAACALVSPAWTARARHLLFGSIQVDLTLAWRTKVFLGLLTHPSSTILGRIHSLDIICGISPLASLERQHNEPEPMPLDSFLSALTFFVDPQTIGGISRLRLSNLDFTTYPLDLQRRISATLSRLHGVLRLSLENIVMHDMRQLNLCILRAFPQLQKLETGTHFLKYGNCETATIRNRKASIEDWNFPEKLNEIELYDDGMATVLAYIGSQSMTGARRTQLHKLSVSRCSQEMVPNLSSALHALSATLTSLRISFLRNKHSDEYDYRGE</sequence>